<dbReference type="EMBL" id="JAHDYR010000006">
    <property type="protein sequence ID" value="KAG9396421.1"/>
    <property type="molecule type" value="Genomic_DNA"/>
</dbReference>
<comment type="caution">
    <text evidence="1">The sequence shown here is derived from an EMBL/GenBank/DDBJ whole genome shotgun (WGS) entry which is preliminary data.</text>
</comment>
<organism evidence="1 2">
    <name type="scientific">Carpediemonas membranifera</name>
    <dbReference type="NCBI Taxonomy" id="201153"/>
    <lineage>
        <taxon>Eukaryota</taxon>
        <taxon>Metamonada</taxon>
        <taxon>Carpediemonas-like organisms</taxon>
        <taxon>Carpediemonas</taxon>
    </lineage>
</organism>
<protein>
    <submittedName>
        <fullName evidence="1">Uncharacterized protein</fullName>
    </submittedName>
</protein>
<name>A0A8J6AWA1_9EUKA</name>
<sequence>MESVFSSAAKEIPGSFGIATVISNRNSEDLGLKPSVAANDLLEAFTLINEFLGGKEMPFNDVICELKLSGTSLLTKKRVHQFLHFQTRPILSLHWSTAQTPPILIISAASMTQEEHEEFIRSTRSEIEAYVAANRPLDKRQLPATPIPQCPGQAPATGRDRLLASLADVRDSPFAARRPTLRELDGLARAGADPQQIRLLRRRKFTPNQGPEPFIDTADARVRVFDAMYKQTYHTNIRKLGEIAQAVAAEMGDRSMRVHVADALIRRICEVPRSPFMIEAREVITADNDVPVEEYLKFNKLAMVGVGKHGFVAAVRDSATGGPLG</sequence>
<evidence type="ECO:0000313" key="1">
    <source>
        <dbReference type="EMBL" id="KAG9396421.1"/>
    </source>
</evidence>
<evidence type="ECO:0000313" key="2">
    <source>
        <dbReference type="Proteomes" id="UP000717585"/>
    </source>
</evidence>
<dbReference type="Proteomes" id="UP000717585">
    <property type="component" value="Unassembled WGS sequence"/>
</dbReference>
<accession>A0A8J6AWA1</accession>
<reference evidence="1" key="1">
    <citation type="submission" date="2021-05" db="EMBL/GenBank/DDBJ databases">
        <title>A free-living protist that lacks canonical eukaryotic 1 DNA replication and segregation systems.</title>
        <authorList>
            <person name="Salas-Leiva D.E."/>
            <person name="Tromer E.C."/>
            <person name="Curtis B.A."/>
            <person name="Jerlstrom-Hultqvist J."/>
            <person name="Kolisko M."/>
            <person name="Yi Z."/>
            <person name="Salas-Leiva J.S."/>
            <person name="Gallot-Lavallee L."/>
            <person name="Kops G.J.P.L."/>
            <person name="Archibald J.M."/>
            <person name="Simpson A.G.B."/>
            <person name="Roger A.J."/>
        </authorList>
    </citation>
    <scope>NUCLEOTIDE SEQUENCE</scope>
    <source>
        <strain evidence="1">BICM</strain>
    </source>
</reference>
<keyword evidence="2" id="KW-1185">Reference proteome</keyword>
<gene>
    <name evidence="1" type="ORF">J8273_2152</name>
</gene>
<dbReference type="AlphaFoldDB" id="A0A8J6AWA1"/>
<proteinExistence type="predicted"/>